<name>A0AAJ0CAV6_9HYPO</name>
<feature type="compositionally biased region" description="Basic and acidic residues" evidence="1">
    <location>
        <begin position="483"/>
        <end position="496"/>
    </location>
</feature>
<feature type="compositionally biased region" description="Basic and acidic residues" evidence="1">
    <location>
        <begin position="311"/>
        <end position="320"/>
    </location>
</feature>
<feature type="compositionally biased region" description="Polar residues" evidence="1">
    <location>
        <begin position="525"/>
        <end position="537"/>
    </location>
</feature>
<feature type="region of interest" description="Disordered" evidence="1">
    <location>
        <begin position="220"/>
        <end position="543"/>
    </location>
</feature>
<comment type="caution">
    <text evidence="2">The sequence shown here is derived from an EMBL/GenBank/DDBJ whole genome shotgun (WGS) entry which is preliminary data.</text>
</comment>
<reference evidence="2" key="1">
    <citation type="submission" date="2023-06" db="EMBL/GenBank/DDBJ databases">
        <title>Conoideocrella luteorostrata (Hypocreales: Clavicipitaceae), a potential biocontrol fungus for elongate hemlock scale in United States Christmas tree production areas.</title>
        <authorList>
            <person name="Barrett H."/>
            <person name="Lovett B."/>
            <person name="Macias A.M."/>
            <person name="Stajich J.E."/>
            <person name="Kasson M.T."/>
        </authorList>
    </citation>
    <scope>NUCLEOTIDE SEQUENCE</scope>
    <source>
        <strain evidence="2">ARSEF 14590</strain>
    </source>
</reference>
<feature type="compositionally biased region" description="Basic and acidic residues" evidence="1">
    <location>
        <begin position="366"/>
        <end position="388"/>
    </location>
</feature>
<feature type="compositionally biased region" description="Basic and acidic residues" evidence="1">
    <location>
        <begin position="289"/>
        <end position="304"/>
    </location>
</feature>
<sequence length="543" mass="61023">MASVYKQFLASPTSSLLSKDASLNYVTTTKSIKGSDEIIKHLSNLQRQIKIKKQEFSDLVEGQSRIFVEIDTTLEFQSSGGPYLPGVDDNLVTDCEVELSIIHAVTLDEAGKILQIRQRWDQGSLLKQVQAIGKSGLNWPIKGTTEQLAFIRQCLKSTGAPQAKSDSHNDVVIRTRGTSNNIMRDPHASLQLFGNREEIESASSDPVVSPYAGHRRGERSFTDILGDDPSGEHYGGVHNRHRSDSPSKAGQGKNVQPMRIFEGQEHIEEQEDTPKTKTRVIRSNPQKYNHFDFADGSDPQDKPKPGVSFENRPKSKHDSQWDFQDFTTPSKPQPSKQYRTQDVRHWGTEVTDMEEEPAQHSRKGRRDAETHFELQDDGERLPHQDRPNTRPRGSMHNDNSGLYKNKLFDQEDATPEAKRALGNITNLGGRGKDFDPHFAMTDESPAPAASHNQNVPEGRKKAVKQMDANWSSYDQSPTNQKENQQRSEGRFLEDSRINIAGDGMGGRKGTNRDWLYGPTEDETPKPTSRKTNASAAQKSFWDF</sequence>
<dbReference type="SUPFAM" id="SSF54427">
    <property type="entry name" value="NTF2-like"/>
    <property type="match status" value="1"/>
</dbReference>
<dbReference type="Gene3D" id="3.10.450.50">
    <property type="match status" value="1"/>
</dbReference>
<keyword evidence="3" id="KW-1185">Reference proteome</keyword>
<dbReference type="InterPro" id="IPR032710">
    <property type="entry name" value="NTF2-like_dom_sf"/>
</dbReference>
<protein>
    <submittedName>
        <fullName evidence="2">Uncharacterized protein</fullName>
    </submittedName>
</protein>
<accession>A0AAJ0CAV6</accession>
<dbReference type="EMBL" id="JASWJB010000634">
    <property type="protein sequence ID" value="KAK2589540.1"/>
    <property type="molecule type" value="Genomic_DNA"/>
</dbReference>
<evidence type="ECO:0000313" key="3">
    <source>
        <dbReference type="Proteomes" id="UP001251528"/>
    </source>
</evidence>
<organism evidence="2 3">
    <name type="scientific">Conoideocrella luteorostrata</name>
    <dbReference type="NCBI Taxonomy" id="1105319"/>
    <lineage>
        <taxon>Eukaryota</taxon>
        <taxon>Fungi</taxon>
        <taxon>Dikarya</taxon>
        <taxon>Ascomycota</taxon>
        <taxon>Pezizomycotina</taxon>
        <taxon>Sordariomycetes</taxon>
        <taxon>Hypocreomycetidae</taxon>
        <taxon>Hypocreales</taxon>
        <taxon>Clavicipitaceae</taxon>
        <taxon>Conoideocrella</taxon>
    </lineage>
</organism>
<gene>
    <name evidence="2" type="ORF">QQS21_012783</name>
</gene>
<dbReference type="Proteomes" id="UP001251528">
    <property type="component" value="Unassembled WGS sequence"/>
</dbReference>
<feature type="compositionally biased region" description="Polar residues" evidence="1">
    <location>
        <begin position="321"/>
        <end position="338"/>
    </location>
</feature>
<dbReference type="AlphaFoldDB" id="A0AAJ0CAV6"/>
<feature type="compositionally biased region" description="Polar residues" evidence="1">
    <location>
        <begin position="468"/>
        <end position="482"/>
    </location>
</feature>
<evidence type="ECO:0000256" key="1">
    <source>
        <dbReference type="SAM" id="MobiDB-lite"/>
    </source>
</evidence>
<evidence type="ECO:0000313" key="2">
    <source>
        <dbReference type="EMBL" id="KAK2589540.1"/>
    </source>
</evidence>
<feature type="compositionally biased region" description="Basic and acidic residues" evidence="1">
    <location>
        <begin position="262"/>
        <end position="275"/>
    </location>
</feature>
<proteinExistence type="predicted"/>